<dbReference type="EMBL" id="BK015818">
    <property type="protein sequence ID" value="DAE26436.1"/>
    <property type="molecule type" value="Genomic_DNA"/>
</dbReference>
<evidence type="ECO:0000259" key="1">
    <source>
        <dbReference type="SMART" id="SM00470"/>
    </source>
</evidence>
<dbReference type="Gene3D" id="3.90.1530.30">
    <property type="match status" value="1"/>
</dbReference>
<dbReference type="PANTHER" id="PTHR33375">
    <property type="entry name" value="CHROMOSOME-PARTITIONING PROTEIN PARB-RELATED"/>
    <property type="match status" value="1"/>
</dbReference>
<proteinExistence type="predicted"/>
<dbReference type="InterPro" id="IPR003115">
    <property type="entry name" value="ParB_N"/>
</dbReference>
<sequence length="536" mass="61715">MPSAWYRNSITLIQTGCARNGKKGSRAKETRRCGKRPLMIRDSRRAERINHMTENIKMMVLQMPVSQLEHHPDNPRKELGDLTELADSIGKKGVMQNLTIIPQECRDLPVEQQPGMSQIRMDATFYVLIGNRRMEAAKQAGLKTLPCRIVTGLSKKDQIAIMLEENMQRNDLTIKEQGDSFQLMLDLGDSVEDIREKTGFSKSTIYHRLNIAKLDGDILQEKEEDESFQLTMADMYALEKIESVEKRNEVLKKATGSSNLRYLADQAADEEKEEKRLERFAECMQALDIEKAPKGTAAWSNGWKITRSINLSAKFKTDEDFEQELQELELLETDKEMGWKEEYGWAYVMEKRELQEQSTETSAEQNAARSKAQLQGENTEWIRKQCKQIVESMRALIYRTITEKRWGDSIGGTGKITDALWNFLLKEEPSISYVVLEDFFDWDIPEEVEDDPDEYAELMKEKTESIPRGEQMLIFAWSEIQYAYSVFHNGKYDKENAGRLLEMAAILKDYGFSLTETEQSVLDGSSPLYTKEEDDA</sequence>
<feature type="domain" description="ParB-like N-terminal" evidence="1">
    <location>
        <begin position="61"/>
        <end position="167"/>
    </location>
</feature>
<dbReference type="SUPFAM" id="SSF109709">
    <property type="entry name" value="KorB DNA-binding domain-like"/>
    <property type="match status" value="1"/>
</dbReference>
<organism evidence="2">
    <name type="scientific">Siphoviridae sp. ctr4Z12</name>
    <dbReference type="NCBI Taxonomy" id="2827280"/>
    <lineage>
        <taxon>Viruses</taxon>
        <taxon>Duplodnaviria</taxon>
        <taxon>Heunggongvirae</taxon>
        <taxon>Uroviricota</taxon>
        <taxon>Caudoviricetes</taxon>
    </lineage>
</organism>
<protein>
    <submittedName>
        <fullName evidence="2">Chromosome partitioning protein</fullName>
    </submittedName>
</protein>
<dbReference type="GO" id="GO:0007059">
    <property type="term" value="P:chromosome segregation"/>
    <property type="evidence" value="ECO:0007669"/>
    <property type="project" value="TreeGrafter"/>
</dbReference>
<dbReference type="Pfam" id="PF02195">
    <property type="entry name" value="ParB_N"/>
    <property type="match status" value="1"/>
</dbReference>
<accession>A0A8S5R618</accession>
<reference evidence="2" key="1">
    <citation type="journal article" date="2021" name="Proc. Natl. Acad. Sci. U.S.A.">
        <title>A Catalog of Tens of Thousands of Viruses from Human Metagenomes Reveals Hidden Associations with Chronic Diseases.</title>
        <authorList>
            <person name="Tisza M.J."/>
            <person name="Buck C.B."/>
        </authorList>
    </citation>
    <scope>NUCLEOTIDE SEQUENCE</scope>
    <source>
        <strain evidence="2">Ctr4Z12</strain>
    </source>
</reference>
<dbReference type="InterPro" id="IPR050336">
    <property type="entry name" value="Chromosome_partition/occlusion"/>
</dbReference>
<name>A0A8S5R618_9CAUD</name>
<dbReference type="SUPFAM" id="SSF110849">
    <property type="entry name" value="ParB/Sulfiredoxin"/>
    <property type="match status" value="1"/>
</dbReference>
<dbReference type="SMART" id="SM00470">
    <property type="entry name" value="ParB"/>
    <property type="match status" value="1"/>
</dbReference>
<dbReference type="InterPro" id="IPR036086">
    <property type="entry name" value="ParB/Sulfiredoxin_sf"/>
</dbReference>
<dbReference type="PANTHER" id="PTHR33375:SF1">
    <property type="entry name" value="CHROMOSOME-PARTITIONING PROTEIN PARB-RELATED"/>
    <property type="match status" value="1"/>
</dbReference>
<dbReference type="Gene3D" id="1.10.10.2830">
    <property type="match status" value="1"/>
</dbReference>
<evidence type="ECO:0000313" key="2">
    <source>
        <dbReference type="EMBL" id="DAE26436.1"/>
    </source>
</evidence>